<comment type="caution">
    <text evidence="2">The sequence shown here is derived from an EMBL/GenBank/DDBJ whole genome shotgun (WGS) entry which is preliminary data.</text>
</comment>
<proteinExistence type="predicted"/>
<evidence type="ECO:0000256" key="1">
    <source>
        <dbReference type="SAM" id="SignalP"/>
    </source>
</evidence>
<dbReference type="AlphaFoldDB" id="A0AAE1H8I1"/>
<feature type="chain" id="PRO_5041897932" evidence="1">
    <location>
        <begin position="29"/>
        <end position="84"/>
    </location>
</feature>
<name>A0AAE1H8I1_9NEOP</name>
<gene>
    <name evidence="2" type="ORF">KUF71_006082</name>
</gene>
<accession>A0AAE1H8I1</accession>
<dbReference type="Proteomes" id="UP001219518">
    <property type="component" value="Unassembled WGS sequence"/>
</dbReference>
<keyword evidence="1" id="KW-0732">Signal</keyword>
<reference evidence="2" key="1">
    <citation type="submission" date="2021-07" db="EMBL/GenBank/DDBJ databases">
        <authorList>
            <person name="Catto M.A."/>
            <person name="Jacobson A."/>
            <person name="Kennedy G."/>
            <person name="Labadie P."/>
            <person name="Hunt B.G."/>
            <person name="Srinivasan R."/>
        </authorList>
    </citation>
    <scope>NUCLEOTIDE SEQUENCE</scope>
    <source>
        <strain evidence="2">PL_HMW_Pooled</strain>
        <tissue evidence="2">Head</tissue>
    </source>
</reference>
<dbReference type="EMBL" id="JAHWGI010000499">
    <property type="protein sequence ID" value="KAK3916186.1"/>
    <property type="molecule type" value="Genomic_DNA"/>
</dbReference>
<organism evidence="2 3">
    <name type="scientific">Frankliniella fusca</name>
    <dbReference type="NCBI Taxonomy" id="407009"/>
    <lineage>
        <taxon>Eukaryota</taxon>
        <taxon>Metazoa</taxon>
        <taxon>Ecdysozoa</taxon>
        <taxon>Arthropoda</taxon>
        <taxon>Hexapoda</taxon>
        <taxon>Insecta</taxon>
        <taxon>Pterygota</taxon>
        <taxon>Neoptera</taxon>
        <taxon>Paraneoptera</taxon>
        <taxon>Thysanoptera</taxon>
        <taxon>Terebrantia</taxon>
        <taxon>Thripoidea</taxon>
        <taxon>Thripidae</taxon>
        <taxon>Frankliniella</taxon>
    </lineage>
</organism>
<protein>
    <submittedName>
        <fullName evidence="2">Deoxyguanosinetriphosphate triphosphohydrolase-like protein</fullName>
    </submittedName>
</protein>
<sequence>MLGTSITILARLLRLLLLEPGLRPPAAAVRTRRGGIPNNVVDDSLVYIGSSDLVLAATESIQQAAHRNRRQTSSNLSAVLFKKC</sequence>
<feature type="signal peptide" evidence="1">
    <location>
        <begin position="1"/>
        <end position="28"/>
    </location>
</feature>
<reference evidence="2" key="2">
    <citation type="journal article" date="2023" name="BMC Genomics">
        <title>Pest status, molecular evolution, and epigenetic factors derived from the genome assembly of Frankliniella fusca, a thysanopteran phytovirus vector.</title>
        <authorList>
            <person name="Catto M.A."/>
            <person name="Labadie P.E."/>
            <person name="Jacobson A.L."/>
            <person name="Kennedy G.G."/>
            <person name="Srinivasan R."/>
            <person name="Hunt B.G."/>
        </authorList>
    </citation>
    <scope>NUCLEOTIDE SEQUENCE</scope>
    <source>
        <strain evidence="2">PL_HMW_Pooled</strain>
    </source>
</reference>
<keyword evidence="3" id="KW-1185">Reference proteome</keyword>
<evidence type="ECO:0000313" key="2">
    <source>
        <dbReference type="EMBL" id="KAK3916186.1"/>
    </source>
</evidence>
<evidence type="ECO:0000313" key="3">
    <source>
        <dbReference type="Proteomes" id="UP001219518"/>
    </source>
</evidence>